<evidence type="ECO:0000313" key="11">
    <source>
        <dbReference type="Proteomes" id="UP001391051"/>
    </source>
</evidence>
<feature type="compositionally biased region" description="Polar residues" evidence="8">
    <location>
        <begin position="477"/>
        <end position="504"/>
    </location>
</feature>
<dbReference type="PROSITE" id="PS51299">
    <property type="entry name" value="HTH_APSES"/>
    <property type="match status" value="1"/>
</dbReference>
<keyword evidence="7" id="KW-0183">Conidiation</keyword>
<dbReference type="Pfam" id="PF04383">
    <property type="entry name" value="KilA-N"/>
    <property type="match status" value="1"/>
</dbReference>
<dbReference type="RefSeq" id="XP_066700300.1">
    <property type="nucleotide sequence ID" value="XM_066844188.1"/>
</dbReference>
<accession>A0ABR1QE42</accession>
<feature type="compositionally biased region" description="Polar residues" evidence="8">
    <location>
        <begin position="60"/>
        <end position="75"/>
    </location>
</feature>
<dbReference type="InterPro" id="IPR036887">
    <property type="entry name" value="HTH_APSES_sf"/>
</dbReference>
<dbReference type="InterPro" id="IPR003163">
    <property type="entry name" value="Tscrpt_reg_HTH_APSES-type"/>
</dbReference>
<feature type="compositionally biased region" description="Polar residues" evidence="8">
    <location>
        <begin position="518"/>
        <end position="529"/>
    </location>
</feature>
<feature type="domain" description="HTH APSES-type" evidence="9">
    <location>
        <begin position="242"/>
        <end position="348"/>
    </location>
</feature>
<organism evidence="10 11">
    <name type="scientific">Apiospora aurea</name>
    <dbReference type="NCBI Taxonomy" id="335848"/>
    <lineage>
        <taxon>Eukaryota</taxon>
        <taxon>Fungi</taxon>
        <taxon>Dikarya</taxon>
        <taxon>Ascomycota</taxon>
        <taxon>Pezizomycotina</taxon>
        <taxon>Sordariomycetes</taxon>
        <taxon>Xylariomycetidae</taxon>
        <taxon>Amphisphaeriales</taxon>
        <taxon>Apiosporaceae</taxon>
        <taxon>Apiospora</taxon>
    </lineage>
</organism>
<evidence type="ECO:0000256" key="6">
    <source>
        <dbReference type="ARBA" id="ARBA00023163"/>
    </source>
</evidence>
<evidence type="ECO:0000256" key="4">
    <source>
        <dbReference type="ARBA" id="ARBA00023015"/>
    </source>
</evidence>
<keyword evidence="4" id="KW-0805">Transcription regulation</keyword>
<dbReference type="Proteomes" id="UP001391051">
    <property type="component" value="Unassembled WGS sequence"/>
</dbReference>
<comment type="subcellular location">
    <subcellularLocation>
        <location evidence="1">Nucleus</location>
    </subcellularLocation>
</comment>
<feature type="region of interest" description="Disordered" evidence="8">
    <location>
        <begin position="21"/>
        <end position="40"/>
    </location>
</feature>
<proteinExistence type="inferred from homology"/>
<feature type="compositionally biased region" description="Polar residues" evidence="8">
    <location>
        <begin position="655"/>
        <end position="666"/>
    </location>
</feature>
<evidence type="ECO:0000259" key="9">
    <source>
        <dbReference type="PROSITE" id="PS51299"/>
    </source>
</evidence>
<feature type="compositionally biased region" description="Polar residues" evidence="8">
    <location>
        <begin position="424"/>
        <end position="465"/>
    </location>
</feature>
<keyword evidence="6" id="KW-0804">Transcription</keyword>
<comment type="similarity">
    <text evidence="2">Belongs to the EFG1/PHD1/stuA family.</text>
</comment>
<feature type="compositionally biased region" description="Polar residues" evidence="8">
    <location>
        <begin position="149"/>
        <end position="161"/>
    </location>
</feature>
<evidence type="ECO:0000256" key="7">
    <source>
        <dbReference type="ARBA" id="ARBA00023321"/>
    </source>
</evidence>
<feature type="compositionally biased region" description="Low complexity" evidence="8">
    <location>
        <begin position="76"/>
        <end position="94"/>
    </location>
</feature>
<reference evidence="10 11" key="1">
    <citation type="submission" date="2023-01" db="EMBL/GenBank/DDBJ databases">
        <title>Analysis of 21 Apiospora genomes using comparative genomics revels a genus with tremendous synthesis potential of carbohydrate active enzymes and secondary metabolites.</title>
        <authorList>
            <person name="Sorensen T."/>
        </authorList>
    </citation>
    <scope>NUCLEOTIDE SEQUENCE [LARGE SCALE GENOMIC DNA]</scope>
    <source>
        <strain evidence="10 11">CBS 24483</strain>
    </source>
</reference>
<keyword evidence="3" id="KW-0749">Sporulation</keyword>
<dbReference type="GeneID" id="92077250"/>
<feature type="compositionally biased region" description="Polar residues" evidence="8">
    <location>
        <begin position="742"/>
        <end position="751"/>
    </location>
</feature>
<protein>
    <submittedName>
        <fullName evidence="10">Apses-domain-containing protein</fullName>
    </submittedName>
</protein>
<feature type="compositionally biased region" description="Polar residues" evidence="8">
    <location>
        <begin position="678"/>
        <end position="689"/>
    </location>
</feature>
<dbReference type="PANTHER" id="PTHR47792">
    <property type="entry name" value="PROTEIN SOK2-RELATED"/>
    <property type="match status" value="1"/>
</dbReference>
<evidence type="ECO:0000256" key="5">
    <source>
        <dbReference type="ARBA" id="ARBA00023125"/>
    </source>
</evidence>
<keyword evidence="11" id="KW-1185">Reference proteome</keyword>
<evidence type="ECO:0000256" key="2">
    <source>
        <dbReference type="ARBA" id="ARBA00007247"/>
    </source>
</evidence>
<name>A0ABR1QE42_9PEZI</name>
<dbReference type="InterPro" id="IPR018004">
    <property type="entry name" value="KilA/APSES_HTH"/>
</dbReference>
<evidence type="ECO:0000313" key="10">
    <source>
        <dbReference type="EMBL" id="KAK7952238.1"/>
    </source>
</evidence>
<dbReference type="Gene3D" id="3.10.260.10">
    <property type="entry name" value="Transcription regulator HTH, APSES-type DNA-binding domain"/>
    <property type="match status" value="1"/>
</dbReference>
<dbReference type="SMART" id="SM01252">
    <property type="entry name" value="KilA-N"/>
    <property type="match status" value="1"/>
</dbReference>
<gene>
    <name evidence="10" type="ORF">PG986_007966</name>
</gene>
<evidence type="ECO:0000256" key="1">
    <source>
        <dbReference type="ARBA" id="ARBA00004123"/>
    </source>
</evidence>
<evidence type="ECO:0000256" key="8">
    <source>
        <dbReference type="SAM" id="MobiDB-lite"/>
    </source>
</evidence>
<comment type="caution">
    <text evidence="10">The sequence shown here is derived from an EMBL/GenBank/DDBJ whole genome shotgun (WGS) entry which is preliminary data.</text>
</comment>
<feature type="region of interest" description="Disordered" evidence="8">
    <location>
        <begin position="355"/>
        <end position="751"/>
    </location>
</feature>
<feature type="compositionally biased region" description="Polar residues" evidence="8">
    <location>
        <begin position="398"/>
        <end position="409"/>
    </location>
</feature>
<sequence>LPSSLHGSLFNAVKLDLPPISHTQARGTSDVPPYYGHPAAQRTPYLSERLPSLPFPQPNLAYSSGTSSPRVSSIASSTSSNGESQSSFTSAASSNGPKTPSPNLPVSTALSGPPSQPIGGYDQYSAMNSAPAPEMYYPQHMSAGPAPSPQTVTSSGLSQYGHQPAPLLHPGPGQYSAPYQQQYGYANGLTSPQSAPPVVSNSMGPAQNVLPLPAVNQPGMGSQYATGMDTTGQVAPPGMKPRVTATLWEDEGSLCFQVEARGICVARREDNHMINGTKLLNVAGMTRGRRDGILKSEKVRHVVKIGPMHLKGVWIPFERALDFANKEKITEMLYPLFVHNIGALLYHPTNQTRTNQVMAAAERRKQEQSQMRNTPAPAPPGGVLPSIQQHHHHMGLPPQSSLPSHNGSGRPSLDRAHTFPTPPTSASSVMGNMGASDNFQWSQQNMSGAPSTNPMSIDTSLSNARSMPATPATTPPGSSMQSMQSYPQGSQPYDNSRGVYNTATHQSPYPPSHSSPQDRNSYGQANSYMRNDMAPPTGRPAAPSEQDVKPPNGMMHQPQAGEQVPQSAGEDEAEHEGEYTHDSGAYDANRTAYNYNAPPVAPLSGEHSHLSPEMAGSPGHQAGSGRATPRTAAPPQPFYTQQGYNTPPRIPPPSSNLYNVMSNDRGASNGAPGGDVYGSQNDMSGSLQNGYVPPIMNGAGGPMKRGRDDDDDRASSASLDLKRRKTLMDPMPAPAFDAMNRPPSTLSQRRR</sequence>
<dbReference type="SUPFAM" id="SSF54616">
    <property type="entry name" value="DNA-binding domain of Mlu1-box binding protein MBP1"/>
    <property type="match status" value="1"/>
</dbReference>
<feature type="region of interest" description="Disordered" evidence="8">
    <location>
        <begin position="49"/>
        <end position="126"/>
    </location>
</feature>
<feature type="non-terminal residue" evidence="10">
    <location>
        <position position="1"/>
    </location>
</feature>
<dbReference type="PANTHER" id="PTHR47792:SF1">
    <property type="entry name" value="PROTEIN SOK2-RELATED"/>
    <property type="match status" value="1"/>
</dbReference>
<feature type="region of interest" description="Disordered" evidence="8">
    <location>
        <begin position="138"/>
        <end position="173"/>
    </location>
</feature>
<keyword evidence="5" id="KW-0238">DNA-binding</keyword>
<dbReference type="EMBL" id="JAQQWE010000005">
    <property type="protein sequence ID" value="KAK7952238.1"/>
    <property type="molecule type" value="Genomic_DNA"/>
</dbReference>
<evidence type="ECO:0000256" key="3">
    <source>
        <dbReference type="ARBA" id="ARBA00022969"/>
    </source>
</evidence>
<dbReference type="InterPro" id="IPR029790">
    <property type="entry name" value="EFG1/Phd1/StuA"/>
</dbReference>